<evidence type="ECO:0000256" key="3">
    <source>
        <dbReference type="ARBA" id="ARBA00022679"/>
    </source>
</evidence>
<evidence type="ECO:0000313" key="9">
    <source>
        <dbReference type="EMBL" id="MFD2485543.1"/>
    </source>
</evidence>
<evidence type="ECO:0000256" key="2">
    <source>
        <dbReference type="ARBA" id="ARBA00022475"/>
    </source>
</evidence>
<organism evidence="9 10">
    <name type="scientific">Amycolatopsis albidoflavus</name>
    <dbReference type="NCBI Taxonomy" id="102226"/>
    <lineage>
        <taxon>Bacteria</taxon>
        <taxon>Bacillati</taxon>
        <taxon>Actinomycetota</taxon>
        <taxon>Actinomycetes</taxon>
        <taxon>Pseudonocardiales</taxon>
        <taxon>Pseudonocardiaceae</taxon>
        <taxon>Amycolatopsis</taxon>
    </lineage>
</organism>
<evidence type="ECO:0000313" key="10">
    <source>
        <dbReference type="Proteomes" id="UP001597542"/>
    </source>
</evidence>
<gene>
    <name evidence="9" type="ORF">ACFSUT_35085</name>
</gene>
<accession>A0ABW5IA17</accession>
<protein>
    <submittedName>
        <fullName evidence="9">Glycosyltransferase 87 family protein</fullName>
    </submittedName>
</protein>
<comment type="caution">
    <text evidence="9">The sequence shown here is derived from an EMBL/GenBank/DDBJ whole genome shotgun (WGS) entry which is preliminary data.</text>
</comment>
<keyword evidence="5 8" id="KW-1133">Transmembrane helix</keyword>
<keyword evidence="2" id="KW-1003">Cell membrane</keyword>
<evidence type="ECO:0000256" key="1">
    <source>
        <dbReference type="ARBA" id="ARBA00004651"/>
    </source>
</evidence>
<keyword evidence="4 8" id="KW-0812">Transmembrane</keyword>
<feature type="transmembrane region" description="Helical" evidence="8">
    <location>
        <begin position="156"/>
        <end position="175"/>
    </location>
</feature>
<evidence type="ECO:0000256" key="5">
    <source>
        <dbReference type="ARBA" id="ARBA00022989"/>
    </source>
</evidence>
<evidence type="ECO:0000256" key="7">
    <source>
        <dbReference type="ARBA" id="ARBA00024033"/>
    </source>
</evidence>
<evidence type="ECO:0000256" key="4">
    <source>
        <dbReference type="ARBA" id="ARBA00022692"/>
    </source>
</evidence>
<dbReference type="Pfam" id="PF09594">
    <property type="entry name" value="GT87"/>
    <property type="match status" value="1"/>
</dbReference>
<feature type="transmembrane region" description="Helical" evidence="8">
    <location>
        <begin position="246"/>
        <end position="264"/>
    </location>
</feature>
<sequence length="383" mass="40589">MRQEKKILLGLAAAIAALTGIAVVRWLGGAQLGVDSAVYRAGALAVLRGQPLYEPLLALDPKSALELPFTYPPSAALLFLPLAALPAQFAWLLLAVGSVFALWSVSRRFARERPLLALCLLPVLEPVWRMISLGQVNGVLMAMAVLDALPARDRKSGGVLIGLAAAVKLTPLIFVPHLFLTGRRADAWRALATFLGASAAGALILPGDSIRYWTSAMLDNRNAGAVDWVLDQSLHGMFARLGATSLGWYAAAAALCLLAGALLVRDFHRRGDPRAALLVTAGCGLLVSPISWTHHWIWAVPLVGLLSGGRAALICAGAVFSGVALMLVPQGGHRELSWNPVETVFGNAYVLSALAVGAVLMVRLARGSLAEPGRRVRPARRVR</sequence>
<keyword evidence="3" id="KW-0808">Transferase</keyword>
<comment type="subcellular location">
    <subcellularLocation>
        <location evidence="1">Cell membrane</location>
        <topology evidence="1">Multi-pass membrane protein</topology>
    </subcellularLocation>
</comment>
<feature type="transmembrane region" description="Helical" evidence="8">
    <location>
        <begin position="187"/>
        <end position="205"/>
    </location>
</feature>
<dbReference type="EMBL" id="JBHUKQ010000016">
    <property type="protein sequence ID" value="MFD2485543.1"/>
    <property type="molecule type" value="Genomic_DNA"/>
</dbReference>
<evidence type="ECO:0000256" key="8">
    <source>
        <dbReference type="SAM" id="Phobius"/>
    </source>
</evidence>
<feature type="transmembrane region" description="Helical" evidence="8">
    <location>
        <begin position="75"/>
        <end position="103"/>
    </location>
</feature>
<keyword evidence="6 8" id="KW-0472">Membrane</keyword>
<name>A0ABW5IA17_9PSEU</name>
<dbReference type="InterPro" id="IPR018584">
    <property type="entry name" value="GT87"/>
</dbReference>
<feature type="transmembrane region" description="Helical" evidence="8">
    <location>
        <begin position="348"/>
        <end position="365"/>
    </location>
</feature>
<comment type="similarity">
    <text evidence="7">Belongs to the glycosyltransferase 87 family.</text>
</comment>
<feature type="transmembrane region" description="Helical" evidence="8">
    <location>
        <begin position="276"/>
        <end position="297"/>
    </location>
</feature>
<dbReference type="Proteomes" id="UP001597542">
    <property type="component" value="Unassembled WGS sequence"/>
</dbReference>
<proteinExistence type="inferred from homology"/>
<feature type="transmembrane region" description="Helical" evidence="8">
    <location>
        <begin position="7"/>
        <end position="27"/>
    </location>
</feature>
<keyword evidence="10" id="KW-1185">Reference proteome</keyword>
<dbReference type="RefSeq" id="WP_344278274.1">
    <property type="nucleotide sequence ID" value="NZ_BAAAHV010000015.1"/>
</dbReference>
<evidence type="ECO:0000256" key="6">
    <source>
        <dbReference type="ARBA" id="ARBA00023136"/>
    </source>
</evidence>
<reference evidence="10" key="1">
    <citation type="journal article" date="2019" name="Int. J. Syst. Evol. Microbiol.">
        <title>The Global Catalogue of Microorganisms (GCM) 10K type strain sequencing project: providing services to taxonomists for standard genome sequencing and annotation.</title>
        <authorList>
            <consortium name="The Broad Institute Genomics Platform"/>
            <consortium name="The Broad Institute Genome Sequencing Center for Infectious Disease"/>
            <person name="Wu L."/>
            <person name="Ma J."/>
        </authorList>
    </citation>
    <scope>NUCLEOTIDE SEQUENCE [LARGE SCALE GENOMIC DNA]</scope>
    <source>
        <strain evidence="10">CGMCC 4.7638</strain>
    </source>
</reference>
<feature type="transmembrane region" description="Helical" evidence="8">
    <location>
        <begin position="309"/>
        <end position="328"/>
    </location>
</feature>